<dbReference type="Proteomes" id="UP000255317">
    <property type="component" value="Unassembled WGS sequence"/>
</dbReference>
<dbReference type="Pfam" id="PF12146">
    <property type="entry name" value="Hydrolase_4"/>
    <property type="match status" value="1"/>
</dbReference>
<dbReference type="InterPro" id="IPR022742">
    <property type="entry name" value="Hydrolase_4"/>
</dbReference>
<keyword evidence="3" id="KW-1185">Reference proteome</keyword>
<organism evidence="2 3">
    <name type="scientific">Marinirhabdus gelatinilytica</name>
    <dbReference type="NCBI Taxonomy" id="1703343"/>
    <lineage>
        <taxon>Bacteria</taxon>
        <taxon>Pseudomonadati</taxon>
        <taxon>Bacteroidota</taxon>
        <taxon>Flavobacteriia</taxon>
        <taxon>Flavobacteriales</taxon>
        <taxon>Flavobacteriaceae</taxon>
    </lineage>
</organism>
<dbReference type="RefSeq" id="WP_115123805.1">
    <property type="nucleotide sequence ID" value="NZ_QRAO01000003.1"/>
</dbReference>
<comment type="caution">
    <text evidence="2">The sequence shown here is derived from an EMBL/GenBank/DDBJ whole genome shotgun (WGS) entry which is preliminary data.</text>
</comment>
<evidence type="ECO:0000313" key="3">
    <source>
        <dbReference type="Proteomes" id="UP000255317"/>
    </source>
</evidence>
<feature type="domain" description="Serine aminopeptidase S33" evidence="1">
    <location>
        <begin position="72"/>
        <end position="180"/>
    </location>
</feature>
<dbReference type="PANTHER" id="PTHR12277:SF81">
    <property type="entry name" value="PROTEIN ABHD13"/>
    <property type="match status" value="1"/>
</dbReference>
<accession>A0A370QBJ5</accession>
<dbReference type="PANTHER" id="PTHR12277">
    <property type="entry name" value="ALPHA/BETA HYDROLASE DOMAIN-CONTAINING PROTEIN"/>
    <property type="match status" value="1"/>
</dbReference>
<dbReference type="AlphaFoldDB" id="A0A370QBJ5"/>
<sequence length="268" mass="30645">MKKLLKLLLVLVTLVVAAVGLLYAFQEKIIFLSEELPQEHNFTFKDSQSFEEIVLHTNDGAKLHGIHFKAEKTRGLVLYYHGNAGNLAKWGAIAPRFTKYGYDVLMMDYRGYGKSSGERSEAQLYEDAMAFFSKAKELVPEGKIIVYGRSLGTTFATYVASKNSPRKLILESPFYSLEKLAKNRYPYLPIEKLLKYKFETANYIVQVSCPITIIHGADDGIVPYKEAEQLYNVIPEQQRTLVTIKNGKHNNLGSFQEYWLTIHKMFSY</sequence>
<gene>
    <name evidence="2" type="ORF">C8D94_103205</name>
</gene>
<evidence type="ECO:0000313" key="2">
    <source>
        <dbReference type="EMBL" id="RDK85380.1"/>
    </source>
</evidence>
<name>A0A370QBJ5_9FLAO</name>
<dbReference type="EMBL" id="QRAO01000003">
    <property type="protein sequence ID" value="RDK85380.1"/>
    <property type="molecule type" value="Genomic_DNA"/>
</dbReference>
<reference evidence="2 3" key="1">
    <citation type="submission" date="2018-07" db="EMBL/GenBank/DDBJ databases">
        <title>Genomic Encyclopedia of Type Strains, Phase IV (KMG-IV): sequencing the most valuable type-strain genomes for metagenomic binning, comparative biology and taxonomic classification.</title>
        <authorList>
            <person name="Goeker M."/>
        </authorList>
    </citation>
    <scope>NUCLEOTIDE SEQUENCE [LARGE SCALE GENOMIC DNA]</scope>
    <source>
        <strain evidence="2 3">DSM 101478</strain>
    </source>
</reference>
<protein>
    <recommendedName>
        <fullName evidence="1">Serine aminopeptidase S33 domain-containing protein</fullName>
    </recommendedName>
</protein>
<proteinExistence type="predicted"/>
<dbReference type="SUPFAM" id="SSF53474">
    <property type="entry name" value="alpha/beta-Hydrolases"/>
    <property type="match status" value="1"/>
</dbReference>
<dbReference type="Gene3D" id="3.40.50.1820">
    <property type="entry name" value="alpha/beta hydrolase"/>
    <property type="match status" value="1"/>
</dbReference>
<evidence type="ECO:0000259" key="1">
    <source>
        <dbReference type="Pfam" id="PF12146"/>
    </source>
</evidence>
<dbReference type="OrthoDB" id="9777090at2"/>
<dbReference type="InterPro" id="IPR029058">
    <property type="entry name" value="AB_hydrolase_fold"/>
</dbReference>